<evidence type="ECO:0000313" key="2">
    <source>
        <dbReference type="Proteomes" id="UP000016843"/>
    </source>
</evidence>
<name>U5C0Q4_9BACT</name>
<accession>U5C0Q4</accession>
<dbReference type="AlphaFoldDB" id="U5C0Q4"/>
<sequence>MGFQPHQVTKCMFRIQENQKYAILKILKKPELNRFEPWFFVFKCLRKPAFL</sequence>
<dbReference type="Proteomes" id="UP000016843">
    <property type="component" value="Unassembled WGS sequence"/>
</dbReference>
<gene>
    <name evidence="1" type="ORF">P872_02400</name>
</gene>
<protein>
    <submittedName>
        <fullName evidence="1">Uncharacterized protein</fullName>
    </submittedName>
</protein>
<reference evidence="1 2" key="1">
    <citation type="journal article" date="2013" name="Genome Announc.">
        <title>Draft Genome Sequence of the Psychrophilic and Alkaliphilic Rhodonellum psychrophilum Strain GCM71T.</title>
        <authorList>
            <person name="Hauptmann A.L."/>
            <person name="Glaring M.A."/>
            <person name="Hallin P.F."/>
            <person name="Prieme A."/>
            <person name="Stougaard P."/>
        </authorList>
    </citation>
    <scope>NUCLEOTIDE SEQUENCE [LARGE SCALE GENOMIC DNA]</scope>
    <source>
        <strain evidence="1 2">GCM71</strain>
    </source>
</reference>
<proteinExistence type="predicted"/>
<comment type="caution">
    <text evidence="1">The sequence shown here is derived from an EMBL/GenBank/DDBJ whole genome shotgun (WGS) entry which is preliminary data.</text>
</comment>
<keyword evidence="2" id="KW-1185">Reference proteome</keyword>
<evidence type="ECO:0000313" key="1">
    <source>
        <dbReference type="EMBL" id="ERM83668.1"/>
    </source>
</evidence>
<organism evidence="1 2">
    <name type="scientific">Rhodonellum psychrophilum GCM71 = DSM 17998</name>
    <dbReference type="NCBI Taxonomy" id="1123057"/>
    <lineage>
        <taxon>Bacteria</taxon>
        <taxon>Pseudomonadati</taxon>
        <taxon>Bacteroidota</taxon>
        <taxon>Cytophagia</taxon>
        <taxon>Cytophagales</taxon>
        <taxon>Cytophagaceae</taxon>
        <taxon>Rhodonellum</taxon>
    </lineage>
</organism>
<dbReference type="EMBL" id="AWXR01000010">
    <property type="protein sequence ID" value="ERM83668.1"/>
    <property type="molecule type" value="Genomic_DNA"/>
</dbReference>